<keyword evidence="4 7" id="KW-0689">Ribosomal protein</keyword>
<evidence type="ECO:0000256" key="5">
    <source>
        <dbReference type="ARBA" id="ARBA00023128"/>
    </source>
</evidence>
<reference evidence="10" key="1">
    <citation type="submission" date="2020-06" db="EMBL/GenBank/DDBJ databases">
        <title>A chromosome-scale genome assembly of Talaromyces rugulosus W13939.</title>
        <authorList>
            <person name="Wang B."/>
            <person name="Guo L."/>
            <person name="Ye K."/>
            <person name="Wang L."/>
        </authorList>
    </citation>
    <scope>NUCLEOTIDE SEQUENCE [LARGE SCALE GENOMIC DNA]</scope>
    <source>
        <strain evidence="10">W13939</strain>
    </source>
</reference>
<dbReference type="Pfam" id="PF13741">
    <property type="entry name" value="MRP-S25"/>
    <property type="match status" value="1"/>
</dbReference>
<dbReference type="OrthoDB" id="5542239at2759"/>
<evidence type="ECO:0000256" key="2">
    <source>
        <dbReference type="ARBA" id="ARBA00009864"/>
    </source>
</evidence>
<dbReference type="GeneID" id="55990892"/>
<accession>A0A7H8QR16</accession>
<dbReference type="EMBL" id="CP055899">
    <property type="protein sequence ID" value="QKX56286.1"/>
    <property type="molecule type" value="Genomic_DNA"/>
</dbReference>
<dbReference type="Proteomes" id="UP000509510">
    <property type="component" value="Chromosome II"/>
</dbReference>
<evidence type="ECO:0000256" key="7">
    <source>
        <dbReference type="PIRNR" id="PIRNR029764"/>
    </source>
</evidence>
<comment type="similarity">
    <text evidence="2">Belongs to the mitochondrion-specific ribosomal protein mS23 family.</text>
</comment>
<evidence type="ECO:0000256" key="1">
    <source>
        <dbReference type="ARBA" id="ARBA00004173"/>
    </source>
</evidence>
<evidence type="ECO:0000256" key="6">
    <source>
        <dbReference type="ARBA" id="ARBA00023274"/>
    </source>
</evidence>
<dbReference type="AlphaFoldDB" id="A0A7H8QR16"/>
<dbReference type="PIRSF" id="PIRSF029764">
    <property type="entry name" value="RSM25"/>
    <property type="match status" value="1"/>
</dbReference>
<evidence type="ECO:0000256" key="4">
    <source>
        <dbReference type="ARBA" id="ARBA00022980"/>
    </source>
</evidence>
<keyword evidence="6 7" id="KW-0687">Ribonucleoprotein</keyword>
<name>A0A7H8QR16_TALRU</name>
<dbReference type="PANTHER" id="PTHR37799:SF1">
    <property type="entry name" value="SMALL RIBOSOMAL SUBUNIT PROTEIN MS23"/>
    <property type="match status" value="1"/>
</dbReference>
<evidence type="ECO:0000313" key="9">
    <source>
        <dbReference type="EMBL" id="QKX56286.1"/>
    </source>
</evidence>
<organism evidence="9 10">
    <name type="scientific">Talaromyces rugulosus</name>
    <name type="common">Penicillium rugulosum</name>
    <dbReference type="NCBI Taxonomy" id="121627"/>
    <lineage>
        <taxon>Eukaryota</taxon>
        <taxon>Fungi</taxon>
        <taxon>Dikarya</taxon>
        <taxon>Ascomycota</taxon>
        <taxon>Pezizomycotina</taxon>
        <taxon>Eurotiomycetes</taxon>
        <taxon>Eurotiomycetidae</taxon>
        <taxon>Eurotiales</taxon>
        <taxon>Trichocomaceae</taxon>
        <taxon>Talaromyces</taxon>
        <taxon>Talaromyces sect. Islandici</taxon>
    </lineage>
</organism>
<evidence type="ECO:0000256" key="3">
    <source>
        <dbReference type="ARBA" id="ARBA00011526"/>
    </source>
</evidence>
<sequence length="265" mass="30605">MGKYNLTALRVRQTALRQAGSDKIDAVPRWVDVIGDIPPAQVVVRQQPIQHEYVRQRVRTVKGKPKIFHERINQKQTNPNKKPSRVFQPVGIKYEEDQLRKEFFRDHPWELARPRIVLETTGKDFEKYDWSKIQQVGKKLGGESVVQRQLWLLNNVPNMTKTAAYDTARREFYQLRLKEEIAQRVAAEEAEAYGAEFGPRMLEVGRKLEDGVYENWKTWARAQAQVLDQRQAAFVGAPEIALPREDKDDTASIPVTDDPDVEADV</sequence>
<proteinExistence type="inferred from homology"/>
<keyword evidence="10" id="KW-1185">Reference proteome</keyword>
<comment type="subunit">
    <text evidence="3 7">Component of the mitochondrial small ribosomal subunit.</text>
</comment>
<gene>
    <name evidence="9" type="ORF">TRUGW13939_03387</name>
</gene>
<dbReference type="InterPro" id="IPR016939">
    <property type="entry name" value="Ribosomal_mS23_fun"/>
</dbReference>
<evidence type="ECO:0000313" key="10">
    <source>
        <dbReference type="Proteomes" id="UP000509510"/>
    </source>
</evidence>
<evidence type="ECO:0000256" key="8">
    <source>
        <dbReference type="SAM" id="MobiDB-lite"/>
    </source>
</evidence>
<keyword evidence="5 7" id="KW-0496">Mitochondrion</keyword>
<dbReference type="GO" id="GO:0003735">
    <property type="term" value="F:structural constituent of ribosome"/>
    <property type="evidence" value="ECO:0007669"/>
    <property type="project" value="UniProtKB-UniRule"/>
</dbReference>
<dbReference type="PANTHER" id="PTHR37799">
    <property type="entry name" value="37S RIBOSOMAL PROTEIN S25, MITOCHONDRIAL"/>
    <property type="match status" value="1"/>
</dbReference>
<dbReference type="KEGG" id="trg:TRUGW13939_03387"/>
<dbReference type="RefSeq" id="XP_035342464.1">
    <property type="nucleotide sequence ID" value="XM_035486571.1"/>
</dbReference>
<protein>
    <recommendedName>
        <fullName evidence="7">37S ribosomal protein S25, mitochondrial</fullName>
    </recommendedName>
</protein>
<feature type="region of interest" description="Disordered" evidence="8">
    <location>
        <begin position="243"/>
        <end position="265"/>
    </location>
</feature>
<comment type="subcellular location">
    <subcellularLocation>
        <location evidence="1 7">Mitochondrion</location>
    </subcellularLocation>
</comment>
<dbReference type="GO" id="GO:0005763">
    <property type="term" value="C:mitochondrial small ribosomal subunit"/>
    <property type="evidence" value="ECO:0007669"/>
    <property type="project" value="UniProtKB-UniRule"/>
</dbReference>